<dbReference type="AlphaFoldDB" id="A0A0E9S566"/>
<feature type="compositionally biased region" description="Polar residues" evidence="1">
    <location>
        <begin position="27"/>
        <end position="37"/>
    </location>
</feature>
<organism evidence="2">
    <name type="scientific">Anguilla anguilla</name>
    <name type="common">European freshwater eel</name>
    <name type="synonym">Muraena anguilla</name>
    <dbReference type="NCBI Taxonomy" id="7936"/>
    <lineage>
        <taxon>Eukaryota</taxon>
        <taxon>Metazoa</taxon>
        <taxon>Chordata</taxon>
        <taxon>Craniata</taxon>
        <taxon>Vertebrata</taxon>
        <taxon>Euteleostomi</taxon>
        <taxon>Actinopterygii</taxon>
        <taxon>Neopterygii</taxon>
        <taxon>Teleostei</taxon>
        <taxon>Anguilliformes</taxon>
        <taxon>Anguillidae</taxon>
        <taxon>Anguilla</taxon>
    </lineage>
</organism>
<evidence type="ECO:0000256" key="1">
    <source>
        <dbReference type="SAM" id="MobiDB-lite"/>
    </source>
</evidence>
<feature type="region of interest" description="Disordered" evidence="1">
    <location>
        <begin position="18"/>
        <end position="37"/>
    </location>
</feature>
<proteinExistence type="predicted"/>
<dbReference type="EMBL" id="GBXM01072240">
    <property type="protein sequence ID" value="JAH36337.1"/>
    <property type="molecule type" value="Transcribed_RNA"/>
</dbReference>
<sequence length="37" mass="3938">MHRLSIIVGCMSSSSALMSLKTPLPPRTSSSSINDMT</sequence>
<accession>A0A0E9S566</accession>
<name>A0A0E9S566_ANGAN</name>
<reference evidence="2" key="2">
    <citation type="journal article" date="2015" name="Fish Shellfish Immunol.">
        <title>Early steps in the European eel (Anguilla anguilla)-Vibrio vulnificus interaction in the gills: Role of the RtxA13 toxin.</title>
        <authorList>
            <person name="Callol A."/>
            <person name="Pajuelo D."/>
            <person name="Ebbesson L."/>
            <person name="Teles M."/>
            <person name="MacKenzie S."/>
            <person name="Amaro C."/>
        </authorList>
    </citation>
    <scope>NUCLEOTIDE SEQUENCE</scope>
</reference>
<evidence type="ECO:0000313" key="2">
    <source>
        <dbReference type="EMBL" id="JAH36337.1"/>
    </source>
</evidence>
<reference evidence="2" key="1">
    <citation type="submission" date="2014-11" db="EMBL/GenBank/DDBJ databases">
        <authorList>
            <person name="Amaro Gonzalez C."/>
        </authorList>
    </citation>
    <scope>NUCLEOTIDE SEQUENCE</scope>
</reference>
<protein>
    <submittedName>
        <fullName evidence="2">Uncharacterized protein</fullName>
    </submittedName>
</protein>